<gene>
    <name evidence="2" type="ORF">KGD84_14000</name>
</gene>
<dbReference type="SMART" id="SM00530">
    <property type="entry name" value="HTH_XRE"/>
    <property type="match status" value="1"/>
</dbReference>
<dbReference type="InterPro" id="IPR001387">
    <property type="entry name" value="Cro/C1-type_HTH"/>
</dbReference>
<evidence type="ECO:0000259" key="1">
    <source>
        <dbReference type="PROSITE" id="PS50943"/>
    </source>
</evidence>
<dbReference type="CDD" id="cd00093">
    <property type="entry name" value="HTH_XRE"/>
    <property type="match status" value="1"/>
</dbReference>
<dbReference type="RefSeq" id="WP_220560785.1">
    <property type="nucleotide sequence ID" value="NZ_CP074133.1"/>
</dbReference>
<dbReference type="Proteomes" id="UP000676079">
    <property type="component" value="Chromosome"/>
</dbReference>
<protein>
    <submittedName>
        <fullName evidence="2">Helix-turn-helix domain-containing protein</fullName>
    </submittedName>
</protein>
<reference evidence="2 3" key="1">
    <citation type="submission" date="2021-05" db="EMBL/GenBank/DDBJ databases">
        <title>Direct Submission.</title>
        <authorList>
            <person name="Li K."/>
            <person name="Gao J."/>
        </authorList>
    </citation>
    <scope>NUCLEOTIDE SEQUENCE [LARGE SCALE GENOMIC DNA]</scope>
    <source>
        <strain evidence="2 3">Mg02</strain>
    </source>
</reference>
<dbReference type="SUPFAM" id="SSF47413">
    <property type="entry name" value="lambda repressor-like DNA-binding domains"/>
    <property type="match status" value="1"/>
</dbReference>
<dbReference type="Pfam" id="PF13560">
    <property type="entry name" value="HTH_31"/>
    <property type="match status" value="1"/>
</dbReference>
<dbReference type="InterPro" id="IPR041413">
    <property type="entry name" value="MLTR_LBD"/>
</dbReference>
<evidence type="ECO:0000313" key="3">
    <source>
        <dbReference type="Proteomes" id="UP000676079"/>
    </source>
</evidence>
<dbReference type="InterPro" id="IPR010982">
    <property type="entry name" value="Lambda_DNA-bd_dom_sf"/>
</dbReference>
<dbReference type="PROSITE" id="PS50943">
    <property type="entry name" value="HTH_CROC1"/>
    <property type="match status" value="1"/>
</dbReference>
<dbReference type="PANTHER" id="PTHR35010">
    <property type="entry name" value="BLL4672 PROTEIN-RELATED"/>
    <property type="match status" value="1"/>
</dbReference>
<dbReference type="EMBL" id="CP074133">
    <property type="protein sequence ID" value="QUX25263.1"/>
    <property type="molecule type" value="Genomic_DNA"/>
</dbReference>
<dbReference type="Pfam" id="PF17765">
    <property type="entry name" value="MLTR_LBD"/>
    <property type="match status" value="1"/>
</dbReference>
<name>A0ABX8BTS3_9ACTN</name>
<accession>A0ABX8BTS3</accession>
<sequence length="283" mass="31580">MTDRQGLATFLRRRRESLRPTDLGMPEGVRRRTPGLRREEVAQAAGMSADYYSRIEQGRGPNPSEAIIASLARALRLDLDERDYLYRLAGMAPSARRPGRFISPGLMRIADRLTDIPVVIATDLEVVLWQNPLATALTGPAAPADGVRAGITWRWFTEPGTRARFPEEEWPLHSAAHVAGLRGTASRRGGDHDVRELVRLLSGASDEFRALWEVHDVGVRRFDRKTFLVPNVGALQLTCEDVLTTENDIRMRAFFPTEGTDAREKLDLLAVIGVQRFDGSALR</sequence>
<proteinExistence type="predicted"/>
<keyword evidence="3" id="KW-1185">Reference proteome</keyword>
<dbReference type="Gene3D" id="1.10.260.40">
    <property type="entry name" value="lambda repressor-like DNA-binding domains"/>
    <property type="match status" value="1"/>
</dbReference>
<evidence type="ECO:0000313" key="2">
    <source>
        <dbReference type="EMBL" id="QUX25263.1"/>
    </source>
</evidence>
<feature type="domain" description="HTH cro/C1-type" evidence="1">
    <location>
        <begin position="35"/>
        <end position="82"/>
    </location>
</feature>
<dbReference type="Gene3D" id="3.30.450.180">
    <property type="match status" value="1"/>
</dbReference>
<dbReference type="PANTHER" id="PTHR35010:SF2">
    <property type="entry name" value="BLL4672 PROTEIN"/>
    <property type="match status" value="1"/>
</dbReference>
<organism evidence="2 3">
    <name type="scientific">Nocardiopsis changdeensis</name>
    <dbReference type="NCBI Taxonomy" id="2831969"/>
    <lineage>
        <taxon>Bacteria</taxon>
        <taxon>Bacillati</taxon>
        <taxon>Actinomycetota</taxon>
        <taxon>Actinomycetes</taxon>
        <taxon>Streptosporangiales</taxon>
        <taxon>Nocardiopsidaceae</taxon>
        <taxon>Nocardiopsis</taxon>
    </lineage>
</organism>